<dbReference type="InterPro" id="IPR049261">
    <property type="entry name" value="RecA-like_C"/>
</dbReference>
<dbReference type="InterPro" id="IPR023400">
    <property type="entry name" value="RecA_C_sf"/>
</dbReference>
<dbReference type="InterPro" id="IPR013765">
    <property type="entry name" value="DNA_recomb/repair_RecA"/>
</dbReference>
<feature type="domain" description="RecA family profile 1" evidence="9">
    <location>
        <begin position="125"/>
        <end position="284"/>
    </location>
</feature>
<dbReference type="PRINTS" id="PR00142">
    <property type="entry name" value="RECA"/>
</dbReference>
<protein>
    <submittedName>
        <fullName evidence="11">Bacterial recombinase A</fullName>
    </submittedName>
</protein>
<dbReference type="GO" id="GO:0005524">
    <property type="term" value="F:ATP binding"/>
    <property type="evidence" value="ECO:0007669"/>
    <property type="project" value="UniProtKB-KW"/>
</dbReference>
<dbReference type="PROSITE" id="PS00321">
    <property type="entry name" value="RECA_1"/>
    <property type="match status" value="1"/>
</dbReference>
<dbReference type="HAMAP" id="MF_00268">
    <property type="entry name" value="RecA"/>
    <property type="match status" value="1"/>
</dbReference>
<dbReference type="PANTHER" id="PTHR45900">
    <property type="entry name" value="RECA"/>
    <property type="match status" value="1"/>
</dbReference>
<dbReference type="SMART" id="SM00382">
    <property type="entry name" value="AAA"/>
    <property type="match status" value="1"/>
</dbReference>
<dbReference type="InterPro" id="IPR020587">
    <property type="entry name" value="RecA_monomer-monomer_interface"/>
</dbReference>
<evidence type="ECO:0000256" key="2">
    <source>
        <dbReference type="ARBA" id="ARBA00022741"/>
    </source>
</evidence>
<evidence type="ECO:0000256" key="4">
    <source>
        <dbReference type="ARBA" id="ARBA00023125"/>
    </source>
</evidence>
<feature type="compositionally biased region" description="Acidic residues" evidence="8">
    <location>
        <begin position="423"/>
        <end position="437"/>
    </location>
</feature>
<evidence type="ECO:0000313" key="11">
    <source>
        <dbReference type="EMBL" id="AOW71838.1"/>
    </source>
</evidence>
<organism evidence="11">
    <name type="scientific">Ceratiomyxa fruticulosa</name>
    <name type="common">Honeycomb coral slime mold</name>
    <name type="synonym">Byssus fruticulosa</name>
    <dbReference type="NCBI Taxonomy" id="435415"/>
    <lineage>
        <taxon>Eukaryota</taxon>
        <taxon>Amoebozoa</taxon>
        <taxon>Evosea</taxon>
        <taxon>Eumycetozoa</taxon>
        <taxon>Protosporangiida</taxon>
        <taxon>Ceratiomyxaceae</taxon>
        <taxon>Ceratiomyxa</taxon>
    </lineage>
</organism>
<dbReference type="NCBIfam" id="TIGR02012">
    <property type="entry name" value="tigrfam_recA"/>
    <property type="match status" value="1"/>
</dbReference>
<dbReference type="InterPro" id="IPR020588">
    <property type="entry name" value="RecA_ATP-bd"/>
</dbReference>
<evidence type="ECO:0000256" key="1">
    <source>
        <dbReference type="ARBA" id="ARBA00009391"/>
    </source>
</evidence>
<evidence type="ECO:0000256" key="7">
    <source>
        <dbReference type="RuleBase" id="RU004527"/>
    </source>
</evidence>
<dbReference type="EMBL" id="KX831646">
    <property type="protein sequence ID" value="AOW71838.1"/>
    <property type="molecule type" value="Genomic_DNA"/>
</dbReference>
<dbReference type="FunFam" id="3.40.50.300:FF:000087">
    <property type="entry name" value="Recombinase RecA"/>
    <property type="match status" value="1"/>
</dbReference>
<dbReference type="SUPFAM" id="SSF52540">
    <property type="entry name" value="P-loop containing nucleoside triphosphate hydrolases"/>
    <property type="match status" value="1"/>
</dbReference>
<keyword evidence="3 6" id="KW-0067">ATP-binding</keyword>
<gene>
    <name evidence="11" type="primary">recA</name>
</gene>
<dbReference type="PROSITE" id="PS50163">
    <property type="entry name" value="RECA_3"/>
    <property type="match status" value="1"/>
</dbReference>
<keyword evidence="2 6" id="KW-0547">Nucleotide-binding</keyword>
<dbReference type="InterPro" id="IPR020584">
    <property type="entry name" value="DNA_recomb/repair_RecA_CS"/>
</dbReference>
<feature type="compositionally biased region" description="Basic and acidic residues" evidence="8">
    <location>
        <begin position="82"/>
        <end position="96"/>
    </location>
</feature>
<dbReference type="Gene3D" id="3.40.50.300">
    <property type="entry name" value="P-loop containing nucleotide triphosphate hydrolases"/>
    <property type="match status" value="1"/>
</dbReference>
<dbReference type="Pfam" id="PF21096">
    <property type="entry name" value="RecA_C"/>
    <property type="match status" value="1"/>
</dbReference>
<proteinExistence type="inferred from homology"/>
<evidence type="ECO:0000259" key="9">
    <source>
        <dbReference type="PROSITE" id="PS50162"/>
    </source>
</evidence>
<sequence>MSTTLVRRASTISAFSTLFKQWRSHSFGFNTPELSAFATNPSAFNHRFVLPPQQQIRFYAKKAKKSKKEVQEEEEQDEEEQEVKARRGDKSKKPVSKDTLELINSISKQFGEGSLMTLGDVAPEKTESIPTGSLSLDVALGIGGVPLSRVVEIYGPESSGKTTLAIHIIAEAQKRGKMCTFIDAEHAFNPQWAQKLGVDLNQLLISQPDSGEQALEIAESLIKSNTQGVVVIDSVSALVPRQELEGEMGDPQMALQARLMSQALRKITPSLSKSNTVLIFINQIRMKLGVMFGNPETTSGGNALKFYSSVRLDIRRIGTIKKGEDVIGSQIRVKVVKNKVSAPHREALFDIDFTRGISKSGEILDLGVKFKIIEKAGTWFSYKGTNLAQGREKSKLHLEANPVLMDEIESQIREKILNSSTEIIEEESVEDEAENGDSSEVIEKEE</sequence>
<feature type="domain" description="RecA family profile 2" evidence="10">
    <location>
        <begin position="289"/>
        <end position="362"/>
    </location>
</feature>
<evidence type="ECO:0000256" key="3">
    <source>
        <dbReference type="ARBA" id="ARBA00022840"/>
    </source>
</evidence>
<dbReference type="InterPro" id="IPR003593">
    <property type="entry name" value="AAA+_ATPase"/>
</dbReference>
<dbReference type="GO" id="GO:0006310">
    <property type="term" value="P:DNA recombination"/>
    <property type="evidence" value="ECO:0007669"/>
    <property type="project" value="UniProtKB-KW"/>
</dbReference>
<reference evidence="11" key="1">
    <citation type="journal article" date="2016" name="Proc. R. Soc. B">
        <title>Evolution of bacterial recombinase A (recA) in eukaryotes explained by addition of genomic data of key microbial lineages.</title>
        <authorList>
            <person name="Hofstatter P.G."/>
            <person name="Tice A.K."/>
            <person name="Kang S."/>
            <person name="Brown M.W."/>
            <person name="Lahr D.J."/>
        </authorList>
    </citation>
    <scope>NUCLEOTIDE SEQUENCE</scope>
</reference>
<dbReference type="InterPro" id="IPR049428">
    <property type="entry name" value="RecA-like_N"/>
</dbReference>
<feature type="compositionally biased region" description="Acidic residues" evidence="8">
    <location>
        <begin position="71"/>
        <end position="81"/>
    </location>
</feature>
<dbReference type="GO" id="GO:0003697">
    <property type="term" value="F:single-stranded DNA binding"/>
    <property type="evidence" value="ECO:0007669"/>
    <property type="project" value="InterPro"/>
</dbReference>
<dbReference type="Pfam" id="PF00154">
    <property type="entry name" value="RecA_N"/>
    <property type="match status" value="1"/>
</dbReference>
<dbReference type="GO" id="GO:0006281">
    <property type="term" value="P:DNA repair"/>
    <property type="evidence" value="ECO:0007669"/>
    <property type="project" value="InterPro"/>
</dbReference>
<keyword evidence="7" id="KW-0227">DNA damage</keyword>
<keyword evidence="5 7" id="KW-0233">DNA recombination</keyword>
<dbReference type="AlphaFoldDB" id="A0A3G1FLM8"/>
<comment type="similarity">
    <text evidence="1 6">Belongs to the RecA family.</text>
</comment>
<name>A0A3G1FLM8_CERFR</name>
<dbReference type="GO" id="GO:0140664">
    <property type="term" value="F:ATP-dependent DNA damage sensor activity"/>
    <property type="evidence" value="ECO:0007669"/>
    <property type="project" value="InterPro"/>
</dbReference>
<evidence type="ECO:0000256" key="8">
    <source>
        <dbReference type="SAM" id="MobiDB-lite"/>
    </source>
</evidence>
<dbReference type="InterPro" id="IPR027417">
    <property type="entry name" value="P-loop_NTPase"/>
</dbReference>
<evidence type="ECO:0000259" key="10">
    <source>
        <dbReference type="PROSITE" id="PS50163"/>
    </source>
</evidence>
<dbReference type="PANTHER" id="PTHR45900:SF1">
    <property type="entry name" value="MITOCHONDRIAL DNA REPAIR PROTEIN RECA HOMOLOG-RELATED"/>
    <property type="match status" value="1"/>
</dbReference>
<evidence type="ECO:0000256" key="5">
    <source>
        <dbReference type="ARBA" id="ARBA00023172"/>
    </source>
</evidence>
<dbReference type="PROSITE" id="PS50162">
    <property type="entry name" value="RECA_2"/>
    <property type="match status" value="1"/>
</dbReference>
<dbReference type="SUPFAM" id="SSF54752">
    <property type="entry name" value="RecA protein, C-terminal domain"/>
    <property type="match status" value="1"/>
</dbReference>
<feature type="region of interest" description="Disordered" evidence="8">
    <location>
        <begin position="69"/>
        <end position="96"/>
    </location>
</feature>
<feature type="region of interest" description="Disordered" evidence="8">
    <location>
        <begin position="423"/>
        <end position="446"/>
    </location>
</feature>
<accession>A0A3G1FLM8</accession>
<evidence type="ECO:0000256" key="6">
    <source>
        <dbReference type="RuleBase" id="RU003422"/>
    </source>
</evidence>
<dbReference type="CDD" id="cd00983">
    <property type="entry name" value="RecA"/>
    <property type="match status" value="1"/>
</dbReference>
<keyword evidence="4 7" id="KW-0238">DNA-binding</keyword>